<accession>A0A4Z0Q5F9</accession>
<dbReference type="EMBL" id="SRLC01000001">
    <property type="protein sequence ID" value="TGE23912.1"/>
    <property type="molecule type" value="Genomic_DNA"/>
</dbReference>
<reference evidence="2 3" key="1">
    <citation type="submission" date="2019-04" db="EMBL/GenBank/DDBJ databases">
        <authorList>
            <person name="Feng G."/>
            <person name="Zhang J."/>
            <person name="Zhu H."/>
        </authorList>
    </citation>
    <scope>NUCLEOTIDE SEQUENCE [LARGE SCALE GENOMIC DNA]</scope>
    <source>
        <strain evidence="2 3">JCM 31653</strain>
    </source>
</reference>
<sequence length="606" mass="68472">MALHLACTTNSTSVKHLFLSATLAAALLGPLMSHTAAPAAADSPQLAALFDSYWDERARLYPVEATGQGDNRYNDQLPNDGTVAHRAAQRQFFEQYLAKLKQFDRSKLSDNDRVSYDIFLYEMQMRLEGLRQNSWMMPFTQFSGLPIGLAQLGAGSGNQPFKTTQDYDNWLSRVRVYPVWADTAISNFRRGMRAGVVLPRPLVEKMLPQLQALVTPDPTKSIFYGPVAKFPAGVPAAEQQRLTAAYQQAIREQVAPTYQKLHDFLQNEYLPKARTSTGISAVPGGADMYRYAVRYWTTTDKKPEEIYQTGLAEVKRIRQEMEKIKAETGFKGDLNAFFAYLNTDPKFMPFKTADEVLGVYRGIQAKIDPNLKKMFGRVPKTGFEVRQTEAFRAASASAQYNRGLADGSRPGIFYVPIVDATKYNVTRGMESLFLHEAIPGHHYQIALQQENEQLPKFRRFAFYSAFSEGWALYTESLGRELGLYTDPYQRMGALNGEMHRAIRLVVDVGMHTKNMTREQAIRYMMDNRAIDEQAATAEIERYMAWPGQALAYKTGQMKIISLRGKYQKQLGSKFKLSAFHDQLLQNAAMPLDLAEKSMDAWAATQK</sequence>
<proteinExistence type="predicted"/>
<keyword evidence="1" id="KW-0732">Signal</keyword>
<keyword evidence="3" id="KW-1185">Reference proteome</keyword>
<gene>
    <name evidence="2" type="ORF">E5K00_01470</name>
</gene>
<dbReference type="Proteomes" id="UP000297549">
    <property type="component" value="Unassembled WGS sequence"/>
</dbReference>
<dbReference type="OrthoDB" id="9760040at2"/>
<dbReference type="PANTHER" id="PTHR33361:SF16">
    <property type="entry name" value="DUF885 DOMAIN-CONTAINING PROTEIN"/>
    <property type="match status" value="1"/>
</dbReference>
<organism evidence="2 3">
    <name type="scientific">Hymenobacter aquaticus</name>
    <dbReference type="NCBI Taxonomy" id="1867101"/>
    <lineage>
        <taxon>Bacteria</taxon>
        <taxon>Pseudomonadati</taxon>
        <taxon>Bacteroidota</taxon>
        <taxon>Cytophagia</taxon>
        <taxon>Cytophagales</taxon>
        <taxon>Hymenobacteraceae</taxon>
        <taxon>Hymenobacter</taxon>
    </lineage>
</organism>
<dbReference type="InterPro" id="IPR010281">
    <property type="entry name" value="DUF885"/>
</dbReference>
<evidence type="ECO:0000313" key="3">
    <source>
        <dbReference type="Proteomes" id="UP000297549"/>
    </source>
</evidence>
<evidence type="ECO:0000256" key="1">
    <source>
        <dbReference type="SAM" id="SignalP"/>
    </source>
</evidence>
<dbReference type="AlphaFoldDB" id="A0A4Z0Q5F9"/>
<name>A0A4Z0Q5F9_9BACT</name>
<feature type="signal peptide" evidence="1">
    <location>
        <begin position="1"/>
        <end position="36"/>
    </location>
</feature>
<evidence type="ECO:0000313" key="2">
    <source>
        <dbReference type="EMBL" id="TGE23912.1"/>
    </source>
</evidence>
<feature type="chain" id="PRO_5021300555" evidence="1">
    <location>
        <begin position="37"/>
        <end position="606"/>
    </location>
</feature>
<protein>
    <submittedName>
        <fullName evidence="2">DUF885 domain-containing protein</fullName>
    </submittedName>
</protein>
<dbReference type="PANTHER" id="PTHR33361">
    <property type="entry name" value="GLR0591 PROTEIN"/>
    <property type="match status" value="1"/>
</dbReference>
<comment type="caution">
    <text evidence="2">The sequence shown here is derived from an EMBL/GenBank/DDBJ whole genome shotgun (WGS) entry which is preliminary data.</text>
</comment>
<dbReference type="Pfam" id="PF05960">
    <property type="entry name" value="DUF885"/>
    <property type="match status" value="1"/>
</dbReference>
<dbReference type="RefSeq" id="WP_135460962.1">
    <property type="nucleotide sequence ID" value="NZ_SRLC01000001.1"/>
</dbReference>